<name>A0A1V3NLG1_9GAMM</name>
<comment type="caution">
    <text evidence="1">The sequence shown here is derived from an EMBL/GenBank/DDBJ whole genome shotgun (WGS) entry which is preliminary data.</text>
</comment>
<proteinExistence type="predicted"/>
<dbReference type="AlphaFoldDB" id="A0A1V3NLG1"/>
<keyword evidence="2" id="KW-1185">Reference proteome</keyword>
<dbReference type="Pfam" id="PF09839">
    <property type="entry name" value="DUF2066"/>
    <property type="match status" value="1"/>
</dbReference>
<dbReference type="InterPro" id="IPR018642">
    <property type="entry name" value="DUF2066"/>
</dbReference>
<sequence>MSRPQNPRPLLSHLLVWCVAACLVAGSLGGLALADDRLYEATVTVENRDRPARQAGFERAFEKVLVKLSGDRQVLEDPRVEDLRGQAGRYVQRFRYVDVPDDGVGLEVRFDGAALERLLTDQGLPLWGAQRPGVMIWLGAVHDGRRVILGGEEGRSLMEELERVAEARGIQLIFPVMDLEDRAAVDFADLAGGFHEPVLRASERYSARYVAAVHLQPRGDAWSGRWRLLGQDLREDVRAEGPTVEDVLDEGLQSLVDVLGRRLAIAGLLPGDDHVQVIVDGINDMEDYQRVREYLSGLSVVAELRPYQVEPERAVFVTRLRGSPRDLERGVSLGRVLEPSETGADTPEPGTLARVNLRLSR</sequence>
<accession>A0A1V3NLG1</accession>
<reference evidence="1 2" key="1">
    <citation type="submission" date="2017-02" db="EMBL/GenBank/DDBJ databases">
        <title>Genomic diversity within the haloalkaliphilic genus Thioalkalivibrio.</title>
        <authorList>
            <person name="Ahn A.-C."/>
            <person name="Meier-Kolthoff J."/>
            <person name="Overmars L."/>
            <person name="Richter M."/>
            <person name="Woyke T."/>
            <person name="Sorokin D.Y."/>
            <person name="Muyzer G."/>
        </authorList>
    </citation>
    <scope>NUCLEOTIDE SEQUENCE [LARGE SCALE GENOMIC DNA]</scope>
    <source>
        <strain evidence="1 2">ALJD</strain>
    </source>
</reference>
<evidence type="ECO:0000313" key="1">
    <source>
        <dbReference type="EMBL" id="OOG25905.1"/>
    </source>
</evidence>
<dbReference type="STRING" id="108003.B1C78_05925"/>
<protein>
    <recommendedName>
        <fullName evidence="3">DUF2066 domain-containing protein</fullName>
    </recommendedName>
</protein>
<gene>
    <name evidence="1" type="ORF">B1C78_05925</name>
</gene>
<organism evidence="1 2">
    <name type="scientific">Thioalkalivibrio denitrificans</name>
    <dbReference type="NCBI Taxonomy" id="108003"/>
    <lineage>
        <taxon>Bacteria</taxon>
        <taxon>Pseudomonadati</taxon>
        <taxon>Pseudomonadota</taxon>
        <taxon>Gammaproteobacteria</taxon>
        <taxon>Chromatiales</taxon>
        <taxon>Ectothiorhodospiraceae</taxon>
        <taxon>Thioalkalivibrio</taxon>
    </lineage>
</organism>
<dbReference type="EMBL" id="MVBK01000034">
    <property type="protein sequence ID" value="OOG25905.1"/>
    <property type="molecule type" value="Genomic_DNA"/>
</dbReference>
<evidence type="ECO:0008006" key="3">
    <source>
        <dbReference type="Google" id="ProtNLM"/>
    </source>
</evidence>
<evidence type="ECO:0000313" key="2">
    <source>
        <dbReference type="Proteomes" id="UP000189462"/>
    </source>
</evidence>
<dbReference type="Proteomes" id="UP000189462">
    <property type="component" value="Unassembled WGS sequence"/>
</dbReference>
<dbReference type="OrthoDB" id="6195299at2"/>